<proteinExistence type="predicted"/>
<protein>
    <submittedName>
        <fullName evidence="2">DNA binding domain-containing protein, excisionase family</fullName>
    </submittedName>
</protein>
<gene>
    <name evidence="2" type="ORF">SAMN05421835_10896</name>
</gene>
<evidence type="ECO:0000259" key="1">
    <source>
        <dbReference type="Pfam" id="PF12728"/>
    </source>
</evidence>
<dbReference type="Pfam" id="PF12728">
    <property type="entry name" value="HTH_17"/>
    <property type="match status" value="1"/>
</dbReference>
<sequence>MNTHYLNVEQAAEYLNTSVRFVRRLIAERRIAFHKVGAHVRLAVEDLEAFVQAGRVEPITASLMRGFGRAA</sequence>
<dbReference type="SUPFAM" id="SSF46955">
    <property type="entry name" value="Putative DNA-binding domain"/>
    <property type="match status" value="1"/>
</dbReference>
<dbReference type="STRING" id="115433.SAMN05421835_10896"/>
<reference evidence="2 3" key="1">
    <citation type="submission" date="2016-10" db="EMBL/GenBank/DDBJ databases">
        <authorList>
            <person name="de Groot N.N."/>
        </authorList>
    </citation>
    <scope>NUCLEOTIDE SEQUENCE [LARGE SCALE GENOMIC DNA]</scope>
    <source>
        <strain evidence="2 3">DSM 44468</strain>
    </source>
</reference>
<evidence type="ECO:0000313" key="2">
    <source>
        <dbReference type="EMBL" id="SFJ74903.1"/>
    </source>
</evidence>
<dbReference type="OrthoDB" id="197041at2"/>
<feature type="domain" description="Helix-turn-helix" evidence="1">
    <location>
        <begin position="5"/>
        <end position="54"/>
    </location>
</feature>
<dbReference type="RefSeq" id="WP_091508044.1">
    <property type="nucleotide sequence ID" value="NZ_CBDQZW010000004.1"/>
</dbReference>
<dbReference type="InterPro" id="IPR041657">
    <property type="entry name" value="HTH_17"/>
</dbReference>
<dbReference type="InterPro" id="IPR009061">
    <property type="entry name" value="DNA-bd_dom_put_sf"/>
</dbReference>
<dbReference type="EMBL" id="FORP01000008">
    <property type="protein sequence ID" value="SFJ74903.1"/>
    <property type="molecule type" value="Genomic_DNA"/>
</dbReference>
<evidence type="ECO:0000313" key="3">
    <source>
        <dbReference type="Proteomes" id="UP000199025"/>
    </source>
</evidence>
<dbReference type="Proteomes" id="UP000199025">
    <property type="component" value="Unassembled WGS sequence"/>
</dbReference>
<keyword evidence="3" id="KW-1185">Reference proteome</keyword>
<dbReference type="AlphaFoldDB" id="A0A1I3TWQ3"/>
<dbReference type="GO" id="GO:0003677">
    <property type="term" value="F:DNA binding"/>
    <property type="evidence" value="ECO:0007669"/>
    <property type="project" value="InterPro"/>
</dbReference>
<dbReference type="InterPro" id="IPR010093">
    <property type="entry name" value="SinI_DNA-bd"/>
</dbReference>
<name>A0A1I3TWQ3_9PSEU</name>
<accession>A0A1I3TWQ3</accession>
<organism evidence="2 3">
    <name type="scientific">Amycolatopsis sacchari</name>
    <dbReference type="NCBI Taxonomy" id="115433"/>
    <lineage>
        <taxon>Bacteria</taxon>
        <taxon>Bacillati</taxon>
        <taxon>Actinomycetota</taxon>
        <taxon>Actinomycetes</taxon>
        <taxon>Pseudonocardiales</taxon>
        <taxon>Pseudonocardiaceae</taxon>
        <taxon>Amycolatopsis</taxon>
    </lineage>
</organism>
<dbReference type="NCBIfam" id="TIGR01764">
    <property type="entry name" value="excise"/>
    <property type="match status" value="1"/>
</dbReference>